<feature type="transmembrane region" description="Helical" evidence="1">
    <location>
        <begin position="90"/>
        <end position="112"/>
    </location>
</feature>
<feature type="transmembrane region" description="Helical" evidence="1">
    <location>
        <begin position="33"/>
        <end position="50"/>
    </location>
</feature>
<dbReference type="AlphaFoldDB" id="A0A4S3PV33"/>
<accession>A0A4S3PV33</accession>
<proteinExistence type="predicted"/>
<dbReference type="Proteomes" id="UP000306477">
    <property type="component" value="Unassembled WGS sequence"/>
</dbReference>
<comment type="caution">
    <text evidence="2">The sequence shown here is derived from an EMBL/GenBank/DDBJ whole genome shotgun (WGS) entry which is preliminary data.</text>
</comment>
<reference evidence="2 3" key="1">
    <citation type="journal article" date="2019" name="Indoor Air">
        <title>Impacts of indoor surface finishes on bacterial viability.</title>
        <authorList>
            <person name="Hu J."/>
            <person name="Maamar S.B."/>
            <person name="Glawe A.J."/>
            <person name="Gottel N."/>
            <person name="Gilbert J.A."/>
            <person name="Hartmann E.M."/>
        </authorList>
    </citation>
    <scope>NUCLEOTIDE SEQUENCE [LARGE SCALE GENOMIC DNA]</scope>
    <source>
        <strain evidence="2 3">AF060A6</strain>
    </source>
</reference>
<evidence type="ECO:0000313" key="2">
    <source>
        <dbReference type="EMBL" id="THE13671.1"/>
    </source>
</evidence>
<gene>
    <name evidence="2" type="ORF">E1I69_07085</name>
</gene>
<protein>
    <submittedName>
        <fullName evidence="2">DUF2512 family protein</fullName>
    </submittedName>
</protein>
<name>A0A4S3PV33_9BACI</name>
<keyword evidence="3" id="KW-1185">Reference proteome</keyword>
<keyword evidence="1" id="KW-0472">Membrane</keyword>
<dbReference type="Pfam" id="PF10710">
    <property type="entry name" value="DUF2512"/>
    <property type="match status" value="1"/>
</dbReference>
<dbReference type="InterPro" id="IPR019649">
    <property type="entry name" value="DUF2512"/>
</dbReference>
<evidence type="ECO:0000313" key="3">
    <source>
        <dbReference type="Proteomes" id="UP000306477"/>
    </source>
</evidence>
<feature type="transmembrane region" description="Helical" evidence="1">
    <location>
        <begin position="7"/>
        <end position="27"/>
    </location>
</feature>
<evidence type="ECO:0000256" key="1">
    <source>
        <dbReference type="SAM" id="Phobius"/>
    </source>
</evidence>
<feature type="transmembrane region" description="Helical" evidence="1">
    <location>
        <begin position="62"/>
        <end position="84"/>
    </location>
</feature>
<keyword evidence="1" id="KW-1133">Transmembrane helix</keyword>
<dbReference type="STRING" id="1033734.GCA_000285535_00385"/>
<sequence length="151" mass="16904">MSKMRHFKALGIKFIIISIVLLSLFGIFRGASLGNLLLISLLVTGISYLIGDLFTLPKMGNLFATLADFGLSFFSIWLLSYLFLENTSSLITASLTAAALITACEALFHAYMQNKVIGDKKREQGRQQFKPSYQTEIAEEFELKPKDIKKK</sequence>
<organism evidence="2 3">
    <name type="scientific">Bacillus timonensis</name>
    <dbReference type="NCBI Taxonomy" id="1033734"/>
    <lineage>
        <taxon>Bacteria</taxon>
        <taxon>Bacillati</taxon>
        <taxon>Bacillota</taxon>
        <taxon>Bacilli</taxon>
        <taxon>Bacillales</taxon>
        <taxon>Bacillaceae</taxon>
        <taxon>Bacillus</taxon>
    </lineage>
</organism>
<keyword evidence="1" id="KW-0812">Transmembrane</keyword>
<dbReference type="OrthoDB" id="2111682at2"/>
<dbReference type="EMBL" id="SLUB01000008">
    <property type="protein sequence ID" value="THE13671.1"/>
    <property type="molecule type" value="Genomic_DNA"/>
</dbReference>